<organism evidence="1 2">
    <name type="scientific">Oceanisphaera avium</name>
    <dbReference type="NCBI Taxonomy" id="1903694"/>
    <lineage>
        <taxon>Bacteria</taxon>
        <taxon>Pseudomonadati</taxon>
        <taxon>Pseudomonadota</taxon>
        <taxon>Gammaproteobacteria</taxon>
        <taxon>Aeromonadales</taxon>
        <taxon>Aeromonadaceae</taxon>
        <taxon>Oceanisphaera</taxon>
    </lineage>
</organism>
<evidence type="ECO:0000313" key="1">
    <source>
        <dbReference type="EMBL" id="ART79473.1"/>
    </source>
</evidence>
<reference evidence="2" key="1">
    <citation type="submission" date="2017-05" db="EMBL/GenBank/DDBJ databases">
        <authorList>
            <person name="Sung H."/>
        </authorList>
    </citation>
    <scope>NUCLEOTIDE SEQUENCE [LARGE SCALE GENOMIC DNA]</scope>
    <source>
        <strain evidence="2">AMac2203</strain>
    </source>
</reference>
<accession>A0A1Y0CVW2</accession>
<evidence type="ECO:0000313" key="2">
    <source>
        <dbReference type="Proteomes" id="UP000243793"/>
    </source>
</evidence>
<dbReference type="AlphaFoldDB" id="A0A1Y0CVW2"/>
<proteinExistence type="predicted"/>
<gene>
    <name evidence="1" type="ORF">CBP12_04335</name>
</gene>
<dbReference type="RefSeq" id="WP_086963311.1">
    <property type="nucleotide sequence ID" value="NZ_CP021376.1"/>
</dbReference>
<dbReference type="OrthoDB" id="6627607at2"/>
<dbReference type="EMBL" id="CP021376">
    <property type="protein sequence ID" value="ART79473.1"/>
    <property type="molecule type" value="Genomic_DNA"/>
</dbReference>
<sequence length="94" mass="10787">MPQDASTQPTHTDELLRSSSKLRGRIADLSLQLSRDLGPIPTHMKPRDVWLNQLVSAQETLPRGKFFNQFRCKDKLEQYCLAVTYLRDLANQTS</sequence>
<dbReference type="Proteomes" id="UP000243793">
    <property type="component" value="Chromosome"/>
</dbReference>
<protein>
    <submittedName>
        <fullName evidence="1">Uncharacterized protein</fullName>
    </submittedName>
</protein>
<keyword evidence="2" id="KW-1185">Reference proteome</keyword>
<name>A0A1Y0CVW2_9GAMM</name>
<dbReference type="KEGG" id="ocm:CBP12_04335"/>